<comment type="caution">
    <text evidence="1">The sequence shown here is derived from an EMBL/GenBank/DDBJ whole genome shotgun (WGS) entry which is preliminary data.</text>
</comment>
<gene>
    <name evidence="1" type="ORF">Taro_056985</name>
</gene>
<organism evidence="1 2">
    <name type="scientific">Colocasia esculenta</name>
    <name type="common">Wild taro</name>
    <name type="synonym">Arum esculentum</name>
    <dbReference type="NCBI Taxonomy" id="4460"/>
    <lineage>
        <taxon>Eukaryota</taxon>
        <taxon>Viridiplantae</taxon>
        <taxon>Streptophyta</taxon>
        <taxon>Embryophyta</taxon>
        <taxon>Tracheophyta</taxon>
        <taxon>Spermatophyta</taxon>
        <taxon>Magnoliopsida</taxon>
        <taxon>Liliopsida</taxon>
        <taxon>Araceae</taxon>
        <taxon>Aroideae</taxon>
        <taxon>Colocasieae</taxon>
        <taxon>Colocasia</taxon>
    </lineage>
</organism>
<dbReference type="Proteomes" id="UP000652761">
    <property type="component" value="Unassembled WGS sequence"/>
</dbReference>
<dbReference type="EMBL" id="NMUH01018598">
    <property type="protein sequence ID" value="MQM23915.1"/>
    <property type="molecule type" value="Genomic_DNA"/>
</dbReference>
<dbReference type="AlphaFoldDB" id="A0A843XZ25"/>
<evidence type="ECO:0000313" key="2">
    <source>
        <dbReference type="Proteomes" id="UP000652761"/>
    </source>
</evidence>
<evidence type="ECO:0000313" key="1">
    <source>
        <dbReference type="EMBL" id="MQM23915.1"/>
    </source>
</evidence>
<sequence>MVGGFLKPHTLKWRKKSSKYETNKLIPQP</sequence>
<proteinExistence type="predicted"/>
<reference evidence="1" key="1">
    <citation type="submission" date="2017-07" db="EMBL/GenBank/DDBJ databases">
        <title>Taro Niue Genome Assembly and Annotation.</title>
        <authorList>
            <person name="Atibalentja N."/>
            <person name="Keating K."/>
            <person name="Fields C.J."/>
        </authorList>
    </citation>
    <scope>NUCLEOTIDE SEQUENCE</scope>
    <source>
        <strain evidence="1">Niue_2</strain>
        <tissue evidence="1">Leaf</tissue>
    </source>
</reference>
<keyword evidence="2" id="KW-1185">Reference proteome</keyword>
<protein>
    <submittedName>
        <fullName evidence="1">Uncharacterized protein</fullName>
    </submittedName>
</protein>
<name>A0A843XZ25_COLES</name>
<accession>A0A843XZ25</accession>